<evidence type="ECO:0000256" key="6">
    <source>
        <dbReference type="ARBA" id="ARBA00023295"/>
    </source>
</evidence>
<dbReference type="OrthoDB" id="118256at2759"/>
<dbReference type="AlphaFoldDB" id="A3LP10"/>
<evidence type="ECO:0000313" key="13">
    <source>
        <dbReference type="Proteomes" id="UP000002258"/>
    </source>
</evidence>
<evidence type="ECO:0000256" key="8">
    <source>
        <dbReference type="SAM" id="MobiDB-lite"/>
    </source>
</evidence>
<evidence type="ECO:0000256" key="2">
    <source>
        <dbReference type="ARBA" id="ARBA00006055"/>
    </source>
</evidence>
<dbReference type="InParanoid" id="A3LP10"/>
<dbReference type="eggNOG" id="ENOG502QSI7">
    <property type="taxonomic scope" value="Eukaryota"/>
</dbReference>
<feature type="domain" description="Cell wall protein YJL171C/Tos1 N-terminal" evidence="11">
    <location>
        <begin position="35"/>
        <end position="97"/>
    </location>
</feature>
<dbReference type="GO" id="GO:0042973">
    <property type="term" value="F:glucan endo-1,3-beta-D-glucosidase activity"/>
    <property type="evidence" value="ECO:0007669"/>
    <property type="project" value="UniProtKB-EC"/>
</dbReference>
<feature type="compositionally biased region" description="Gly residues" evidence="8">
    <location>
        <begin position="377"/>
        <end position="391"/>
    </location>
</feature>
<keyword evidence="6" id="KW-0326">Glycosidase</keyword>
<evidence type="ECO:0000256" key="4">
    <source>
        <dbReference type="ARBA" id="ARBA00022729"/>
    </source>
</evidence>
<keyword evidence="7" id="KW-0961">Cell wall biogenesis/degradation</keyword>
<feature type="chain" id="PRO_5002654931" description="glucan endo-1,3-beta-D-glucosidase" evidence="9">
    <location>
        <begin position="21"/>
        <end position="447"/>
    </location>
</feature>
<dbReference type="InterPro" id="IPR018807">
    <property type="entry name" value="YJL171C/Tos1_N"/>
</dbReference>
<feature type="region of interest" description="Disordered" evidence="8">
    <location>
        <begin position="161"/>
        <end position="208"/>
    </location>
</feature>
<evidence type="ECO:0000259" key="10">
    <source>
        <dbReference type="Pfam" id="PF10287"/>
    </source>
</evidence>
<dbReference type="GO" id="GO:0009277">
    <property type="term" value="C:fungal-type cell wall"/>
    <property type="evidence" value="ECO:0007669"/>
    <property type="project" value="EnsemblFungi"/>
</dbReference>
<gene>
    <name evidence="12" type="primary">TOS1</name>
    <name evidence="12" type="ORF">PICST_87531</name>
</gene>
<accession>A3LP10</accession>
<dbReference type="Pfam" id="PF10287">
    <property type="entry name" value="YJL171C_Tos1_C"/>
    <property type="match status" value="1"/>
</dbReference>
<dbReference type="InterPro" id="IPR018805">
    <property type="entry name" value="YJL171C/Tos1_C"/>
</dbReference>
<evidence type="ECO:0000313" key="12">
    <source>
        <dbReference type="EMBL" id="ABN64969.1"/>
    </source>
</evidence>
<dbReference type="PANTHER" id="PTHR31737:SF2">
    <property type="entry name" value="PROTEIN TOS1"/>
    <property type="match status" value="1"/>
</dbReference>
<reference evidence="12 13" key="1">
    <citation type="journal article" date="2007" name="Nat. Biotechnol.">
        <title>Genome sequence of the lignocellulose-bioconverting and xylose-fermenting yeast Pichia stipitis.</title>
        <authorList>
            <person name="Jeffries T.W."/>
            <person name="Grigoriev I.V."/>
            <person name="Grimwood J."/>
            <person name="Laplaza J.M."/>
            <person name="Aerts A."/>
            <person name="Salamov A."/>
            <person name="Schmutz J."/>
            <person name="Lindquist E."/>
            <person name="Dehal P."/>
            <person name="Shapiro H."/>
            <person name="Jin Y.S."/>
            <person name="Passoth V."/>
            <person name="Richardson P.M."/>
        </authorList>
    </citation>
    <scope>NUCLEOTIDE SEQUENCE [LARGE SCALE GENOMIC DNA]</scope>
    <source>
        <strain evidence="13">ATCC 58785 / CBS 6054 / NBRC 10063 / NRRL Y-11545</strain>
    </source>
</reference>
<comment type="similarity">
    <text evidence="2">Belongs to the PGA52 family.</text>
</comment>
<dbReference type="GO" id="GO:0071555">
    <property type="term" value="P:cell wall organization"/>
    <property type="evidence" value="ECO:0007669"/>
    <property type="project" value="UniProtKB-KW"/>
</dbReference>
<keyword evidence="12" id="KW-0328">Glycosyltransferase</keyword>
<name>A3LP10_PICST</name>
<dbReference type="GO" id="GO:0016757">
    <property type="term" value="F:glycosyltransferase activity"/>
    <property type="evidence" value="ECO:0007669"/>
    <property type="project" value="UniProtKB-KW"/>
</dbReference>
<evidence type="ECO:0000259" key="11">
    <source>
        <dbReference type="Pfam" id="PF10290"/>
    </source>
</evidence>
<keyword evidence="5" id="KW-0378">Hydrolase</keyword>
<dbReference type="EC" id="3.2.1.39" evidence="3"/>
<protein>
    <recommendedName>
        <fullName evidence="3">glucan endo-1,3-beta-D-glucosidase</fullName>
        <ecNumber evidence="3">3.2.1.39</ecNumber>
    </recommendedName>
</protein>
<feature type="region of interest" description="Disordered" evidence="8">
    <location>
        <begin position="373"/>
        <end position="392"/>
    </location>
</feature>
<dbReference type="OMA" id="NQDMPAI"/>
<organism evidence="12 13">
    <name type="scientific">Scheffersomyces stipitis (strain ATCC 58785 / CBS 6054 / NBRC 10063 / NRRL Y-11545)</name>
    <name type="common">Yeast</name>
    <name type="synonym">Pichia stipitis</name>
    <dbReference type="NCBI Taxonomy" id="322104"/>
    <lineage>
        <taxon>Eukaryota</taxon>
        <taxon>Fungi</taxon>
        <taxon>Dikarya</taxon>
        <taxon>Ascomycota</taxon>
        <taxon>Saccharomycotina</taxon>
        <taxon>Pichiomycetes</taxon>
        <taxon>Debaryomycetaceae</taxon>
        <taxon>Scheffersomyces</taxon>
    </lineage>
</organism>
<dbReference type="KEGG" id="pic:PICST_87531"/>
<dbReference type="Pfam" id="PF10290">
    <property type="entry name" value="YJL171C_Tos1_N"/>
    <property type="match status" value="1"/>
</dbReference>
<evidence type="ECO:0000256" key="9">
    <source>
        <dbReference type="SAM" id="SignalP"/>
    </source>
</evidence>
<evidence type="ECO:0000256" key="5">
    <source>
        <dbReference type="ARBA" id="ARBA00022801"/>
    </source>
</evidence>
<evidence type="ECO:0000256" key="7">
    <source>
        <dbReference type="ARBA" id="ARBA00023316"/>
    </source>
</evidence>
<dbReference type="GeneID" id="4837083"/>
<dbReference type="FunCoup" id="A3LP10">
    <property type="interactions" value="53"/>
</dbReference>
<dbReference type="PANTHER" id="PTHR31737">
    <property type="entry name" value="PROTEIN TOS1"/>
    <property type="match status" value="1"/>
</dbReference>
<keyword evidence="12" id="KW-0808">Transferase</keyword>
<dbReference type="STRING" id="322104.A3LP10"/>
<keyword evidence="4 9" id="KW-0732">Signal</keyword>
<sequence length="447" mass="46807">MKFTTSVYLAVLATIATVQAGCSFVGGNYYCSQTDKIIYNGLGYSGSYQDVVSMDESTGQCSQQAYSFSGNLSPLDEELSVHFRGPLKLKQFGVYYPASNSKREDAAEDCVKRHIHHKHKRATEILEVTHTVIVDGQGNTIANPGASSVVAAPAPVESSVVQDKAYRPDISTNSAPTTTTEAPVPSSSSVSSAAPSASSSGSSPASGDWVRSSYYTPGSADNCVFLNYYGGSGSGVWSSTFGNSLSYANSDASGGSSSPVALSDTTLASNNEFLIMSGNQCSGSDCGFYRKGIPAYHGFGGANKIFVFEFEMPSAGNGGGFNFDMPAIWMLNAKIPRTLQYGNADCSCWKTGCGELDLFEILSAGSDKLISHLHDGQGSGTDGSNSGGGGSQDYFARPTSGSLKAAVIFTDSAVHILEVTEDFDPSLSQETVDAWISKQGSSASIGY</sequence>
<comment type="catalytic activity">
    <reaction evidence="1">
        <text>Hydrolysis of (1-&gt;3)-beta-D-glucosidic linkages in (1-&gt;3)-beta-D-glucans.</text>
        <dbReference type="EC" id="3.2.1.39"/>
    </reaction>
</comment>
<dbReference type="EMBL" id="CP000496">
    <property type="protein sequence ID" value="ABN64969.1"/>
    <property type="molecule type" value="Genomic_DNA"/>
</dbReference>
<keyword evidence="13" id="KW-1185">Reference proteome</keyword>
<dbReference type="HOGENOM" id="CLU_030276_0_0_1"/>
<evidence type="ECO:0000256" key="1">
    <source>
        <dbReference type="ARBA" id="ARBA00000382"/>
    </source>
</evidence>
<proteinExistence type="inferred from homology"/>
<evidence type="ECO:0000256" key="3">
    <source>
        <dbReference type="ARBA" id="ARBA00012780"/>
    </source>
</evidence>
<dbReference type="Proteomes" id="UP000002258">
    <property type="component" value="Chromosome 2"/>
</dbReference>
<feature type="domain" description="Cell wall protein YJL171C/Tos1 C-terminal" evidence="10">
    <location>
        <begin position="207"/>
        <end position="435"/>
    </location>
</feature>
<feature type="compositionally biased region" description="Low complexity" evidence="8">
    <location>
        <begin position="174"/>
        <end position="207"/>
    </location>
</feature>
<feature type="signal peptide" evidence="9">
    <location>
        <begin position="1"/>
        <end position="20"/>
    </location>
</feature>
<dbReference type="RefSeq" id="XP_001382998.1">
    <property type="nucleotide sequence ID" value="XM_001382961.1"/>
</dbReference>